<dbReference type="InterPro" id="IPR037401">
    <property type="entry name" value="SnoaL-like"/>
</dbReference>
<name>A0A562I3H7_MICOL</name>
<reference evidence="2 3" key="1">
    <citation type="submission" date="2019-07" db="EMBL/GenBank/DDBJ databases">
        <title>R&amp;d 2014.</title>
        <authorList>
            <person name="Klenk H.-P."/>
        </authorList>
    </citation>
    <scope>NUCLEOTIDE SEQUENCE [LARGE SCALE GENOMIC DNA]</scope>
    <source>
        <strain evidence="2 3">DSM 43868</strain>
    </source>
</reference>
<evidence type="ECO:0000259" key="1">
    <source>
        <dbReference type="Pfam" id="PF13577"/>
    </source>
</evidence>
<proteinExistence type="predicted"/>
<dbReference type="Proteomes" id="UP000319825">
    <property type="component" value="Unassembled WGS sequence"/>
</dbReference>
<dbReference type="EMBL" id="VLKE01000001">
    <property type="protein sequence ID" value="TWH65205.1"/>
    <property type="molecule type" value="Genomic_DNA"/>
</dbReference>
<evidence type="ECO:0000313" key="2">
    <source>
        <dbReference type="EMBL" id="TWH65205.1"/>
    </source>
</evidence>
<dbReference type="RefSeq" id="WP_145772589.1">
    <property type="nucleotide sequence ID" value="NZ_BAAATQ010000277.1"/>
</dbReference>
<dbReference type="CDD" id="cd00531">
    <property type="entry name" value="NTF2_like"/>
    <property type="match status" value="1"/>
</dbReference>
<dbReference type="InterPro" id="IPR032710">
    <property type="entry name" value="NTF2-like_dom_sf"/>
</dbReference>
<protein>
    <submittedName>
        <fullName evidence="2">SnoaL-like protein</fullName>
    </submittedName>
</protein>
<dbReference type="Pfam" id="PF13577">
    <property type="entry name" value="SnoaL_4"/>
    <property type="match status" value="1"/>
</dbReference>
<keyword evidence="3" id="KW-1185">Reference proteome</keyword>
<accession>A0A562I3H7</accession>
<comment type="caution">
    <text evidence="2">The sequence shown here is derived from an EMBL/GenBank/DDBJ whole genome shotgun (WGS) entry which is preliminary data.</text>
</comment>
<sequence length="163" mass="18717">MTIALEERIRRLESHEEIRRLKAHYAYLCDTGADADRYLELFTEDGAWIGDHGFGEHRGTEALRRFYADSAGRMSWAFHVIVAPHIELSEDGNSAKVRWYLWQPSTVNGRGDHWVSGWYDDTMRIEDGRWKFVEMRLRFATIAPFDAGWSAAQFGPFAASAAS</sequence>
<evidence type="ECO:0000313" key="3">
    <source>
        <dbReference type="Proteomes" id="UP000319825"/>
    </source>
</evidence>
<dbReference type="AlphaFoldDB" id="A0A562I3H7"/>
<dbReference type="OrthoDB" id="4941530at2"/>
<dbReference type="Gene3D" id="3.10.450.50">
    <property type="match status" value="1"/>
</dbReference>
<feature type="domain" description="SnoaL-like" evidence="1">
    <location>
        <begin position="10"/>
        <end position="136"/>
    </location>
</feature>
<gene>
    <name evidence="2" type="ORF">JD77_00140</name>
</gene>
<dbReference type="SUPFAM" id="SSF54427">
    <property type="entry name" value="NTF2-like"/>
    <property type="match status" value="1"/>
</dbReference>
<organism evidence="2 3">
    <name type="scientific">Micromonospora olivasterospora</name>
    <dbReference type="NCBI Taxonomy" id="1880"/>
    <lineage>
        <taxon>Bacteria</taxon>
        <taxon>Bacillati</taxon>
        <taxon>Actinomycetota</taxon>
        <taxon>Actinomycetes</taxon>
        <taxon>Micromonosporales</taxon>
        <taxon>Micromonosporaceae</taxon>
        <taxon>Micromonospora</taxon>
    </lineage>
</organism>